<name>A0AAV5UAD1_9BILA</name>
<dbReference type="PROSITE" id="PS51362">
    <property type="entry name" value="TGF_BETA_2"/>
    <property type="match status" value="1"/>
</dbReference>
<feature type="domain" description="TGF-beta family profile" evidence="5">
    <location>
        <begin position="95"/>
        <end position="200"/>
    </location>
</feature>
<keyword evidence="3" id="KW-0339">Growth factor</keyword>
<dbReference type="GO" id="GO:0008083">
    <property type="term" value="F:growth factor activity"/>
    <property type="evidence" value="ECO:0007669"/>
    <property type="project" value="UniProtKB-KW"/>
</dbReference>
<comment type="caution">
    <text evidence="6">The sequence shown here is derived from an EMBL/GenBank/DDBJ whole genome shotgun (WGS) entry which is preliminary data.</text>
</comment>
<reference evidence="6" key="1">
    <citation type="submission" date="2023-10" db="EMBL/GenBank/DDBJ databases">
        <title>Genome assembly of Pristionchus species.</title>
        <authorList>
            <person name="Yoshida K."/>
            <person name="Sommer R.J."/>
        </authorList>
    </citation>
    <scope>NUCLEOTIDE SEQUENCE</scope>
    <source>
        <strain evidence="6">RS0144</strain>
    </source>
</reference>
<dbReference type="SUPFAM" id="SSF57501">
    <property type="entry name" value="Cystine-knot cytokines"/>
    <property type="match status" value="1"/>
</dbReference>
<dbReference type="Gene3D" id="2.10.90.10">
    <property type="entry name" value="Cystine-knot cytokines"/>
    <property type="match status" value="1"/>
</dbReference>
<proteinExistence type="inferred from homology"/>
<dbReference type="AlphaFoldDB" id="A0AAV5UAD1"/>
<dbReference type="GO" id="GO:0005576">
    <property type="term" value="C:extracellular region"/>
    <property type="evidence" value="ECO:0007669"/>
    <property type="project" value="UniProtKB-SubCell"/>
</dbReference>
<feature type="transmembrane region" description="Helical" evidence="4">
    <location>
        <begin position="28"/>
        <end position="48"/>
    </location>
</feature>
<dbReference type="Proteomes" id="UP001432027">
    <property type="component" value="Unassembled WGS sequence"/>
</dbReference>
<keyword evidence="2" id="KW-0964">Secreted</keyword>
<evidence type="ECO:0000313" key="7">
    <source>
        <dbReference type="Proteomes" id="UP001432027"/>
    </source>
</evidence>
<organism evidence="6 7">
    <name type="scientific">Pristionchus entomophagus</name>
    <dbReference type="NCBI Taxonomy" id="358040"/>
    <lineage>
        <taxon>Eukaryota</taxon>
        <taxon>Metazoa</taxon>
        <taxon>Ecdysozoa</taxon>
        <taxon>Nematoda</taxon>
        <taxon>Chromadorea</taxon>
        <taxon>Rhabditida</taxon>
        <taxon>Rhabditina</taxon>
        <taxon>Diplogasteromorpha</taxon>
        <taxon>Diplogasteroidea</taxon>
        <taxon>Neodiplogasteridae</taxon>
        <taxon>Pristionchus</taxon>
    </lineage>
</organism>
<evidence type="ECO:0000313" key="6">
    <source>
        <dbReference type="EMBL" id="GMT03841.1"/>
    </source>
</evidence>
<keyword evidence="4" id="KW-0812">Transmembrane</keyword>
<comment type="similarity">
    <text evidence="3">Belongs to the TGF-beta family.</text>
</comment>
<dbReference type="InterPro" id="IPR029034">
    <property type="entry name" value="Cystine-knot_cytokine"/>
</dbReference>
<keyword evidence="4" id="KW-0472">Membrane</keyword>
<keyword evidence="7" id="KW-1185">Reference proteome</keyword>
<dbReference type="EMBL" id="BTSX01000006">
    <property type="protein sequence ID" value="GMT03841.1"/>
    <property type="molecule type" value="Genomic_DNA"/>
</dbReference>
<evidence type="ECO:0000256" key="3">
    <source>
        <dbReference type="RuleBase" id="RU000354"/>
    </source>
</evidence>
<evidence type="ECO:0000259" key="5">
    <source>
        <dbReference type="PROSITE" id="PS51362"/>
    </source>
</evidence>
<evidence type="ECO:0000256" key="2">
    <source>
        <dbReference type="ARBA" id="ARBA00022525"/>
    </source>
</evidence>
<sequence>KCMYVSLSLLSAFSRGFRNSFFLSFNSHLPVVTSVMMNIALLGLLLVFSLGHGCSQHTEDSQRQRLRASIKNTLKRTEKRIKMVPTEGTYLELNITLRGTPMCKPGLADQACCIASSKWIRLEDEGFPNIISPSDIRVSWCEGTCKRKTSFEPLLDDGKDGEGCCLTTEFAPIEIMFTTHDHGLRMDFLHDLLAVECACG</sequence>
<evidence type="ECO:0000256" key="4">
    <source>
        <dbReference type="SAM" id="Phobius"/>
    </source>
</evidence>
<dbReference type="InterPro" id="IPR001839">
    <property type="entry name" value="TGF-b_C"/>
</dbReference>
<comment type="subcellular location">
    <subcellularLocation>
        <location evidence="1">Secreted</location>
    </subcellularLocation>
</comment>
<dbReference type="Pfam" id="PF00019">
    <property type="entry name" value="TGF_beta"/>
    <property type="match status" value="1"/>
</dbReference>
<protein>
    <recommendedName>
        <fullName evidence="5">TGF-beta family profile domain-containing protein</fullName>
    </recommendedName>
</protein>
<feature type="non-terminal residue" evidence="6">
    <location>
        <position position="1"/>
    </location>
</feature>
<dbReference type="CDD" id="cd08698">
    <property type="entry name" value="TGF_beta_SF"/>
    <property type="match status" value="1"/>
</dbReference>
<evidence type="ECO:0000256" key="1">
    <source>
        <dbReference type="ARBA" id="ARBA00004613"/>
    </source>
</evidence>
<keyword evidence="4" id="KW-1133">Transmembrane helix</keyword>
<accession>A0AAV5UAD1</accession>
<gene>
    <name evidence="6" type="ORF">PENTCL1PPCAC_26015</name>
</gene>